<dbReference type="STRING" id="28181.BEN30_06830"/>
<gene>
    <name evidence="2" type="ORF">BEN30_06830</name>
</gene>
<dbReference type="RefSeq" id="WP_069957310.1">
    <property type="nucleotide sequence ID" value="NZ_MCGG01000017.1"/>
</dbReference>
<evidence type="ECO:0000313" key="3">
    <source>
        <dbReference type="Proteomes" id="UP000095347"/>
    </source>
</evidence>
<keyword evidence="1" id="KW-0472">Membrane</keyword>
<evidence type="ECO:0000256" key="1">
    <source>
        <dbReference type="SAM" id="Phobius"/>
    </source>
</evidence>
<evidence type="ECO:0000313" key="2">
    <source>
        <dbReference type="EMBL" id="OEJ67982.1"/>
    </source>
</evidence>
<reference evidence="3" key="1">
    <citation type="submission" date="2016-07" db="EMBL/GenBank/DDBJ databases">
        <authorList>
            <person name="Florea S."/>
            <person name="Webb J.S."/>
            <person name="Jaromczyk J."/>
            <person name="Schardl C.L."/>
        </authorList>
    </citation>
    <scope>NUCLEOTIDE SEQUENCE [LARGE SCALE GENOMIC DNA]</scope>
    <source>
        <strain evidence="3">MV-1</strain>
    </source>
</reference>
<dbReference type="EMBL" id="MCGG01000017">
    <property type="protein sequence ID" value="OEJ67982.1"/>
    <property type="molecule type" value="Genomic_DNA"/>
</dbReference>
<protein>
    <submittedName>
        <fullName evidence="2">Uncharacterized protein</fullName>
    </submittedName>
</protein>
<name>A0A1E5Q908_9PROT</name>
<keyword evidence="1" id="KW-0812">Transmembrane</keyword>
<proteinExistence type="predicted"/>
<comment type="caution">
    <text evidence="2">The sequence shown here is derived from an EMBL/GenBank/DDBJ whole genome shotgun (WGS) entry which is preliminary data.</text>
</comment>
<organism evidence="2 3">
    <name type="scientific">Magnetovibrio blakemorei</name>
    <dbReference type="NCBI Taxonomy" id="28181"/>
    <lineage>
        <taxon>Bacteria</taxon>
        <taxon>Pseudomonadati</taxon>
        <taxon>Pseudomonadota</taxon>
        <taxon>Alphaproteobacteria</taxon>
        <taxon>Rhodospirillales</taxon>
        <taxon>Magnetovibrionaceae</taxon>
        <taxon>Magnetovibrio</taxon>
    </lineage>
</organism>
<accession>A0A1E5Q908</accession>
<keyword evidence="3" id="KW-1185">Reference proteome</keyword>
<feature type="transmembrane region" description="Helical" evidence="1">
    <location>
        <begin position="105"/>
        <end position="124"/>
    </location>
</feature>
<keyword evidence="1" id="KW-1133">Transmembrane helix</keyword>
<dbReference type="Proteomes" id="UP000095347">
    <property type="component" value="Unassembled WGS sequence"/>
</dbReference>
<sequence>MDSYADEYLEKYNQAFSQHVVSAAYYYKNDQPEGIAIGLTAGVVEPQLIKTTVKVAEVTGHVGYRKVKAGELSIDDLVAMTEELIKDIKNQPTAMLSPQKLKEHTVYTGIIAGNIIALLLLGHIQNDDHNGYSYEVNAKDAKPLR</sequence>
<dbReference type="AlphaFoldDB" id="A0A1E5Q908"/>